<dbReference type="AlphaFoldDB" id="A0AAW1PFA8"/>
<dbReference type="SUPFAM" id="SSF102198">
    <property type="entry name" value="Putative cyclase"/>
    <property type="match status" value="1"/>
</dbReference>
<comment type="subcellular location">
    <subcellularLocation>
        <location evidence="1">Secreted</location>
        <location evidence="1">Extracellular space</location>
        <location evidence="1">Extracellular matrix</location>
    </subcellularLocation>
</comment>
<dbReference type="PANTHER" id="PTHR31118:SF12">
    <property type="entry name" value="CYCLASE-LIKE PROTEIN 2"/>
    <property type="match status" value="1"/>
</dbReference>
<dbReference type="GO" id="GO:0004061">
    <property type="term" value="F:arylformamidase activity"/>
    <property type="evidence" value="ECO:0007669"/>
    <property type="project" value="InterPro"/>
</dbReference>
<evidence type="ECO:0000256" key="1">
    <source>
        <dbReference type="ARBA" id="ARBA00004498"/>
    </source>
</evidence>
<dbReference type="Pfam" id="PF04199">
    <property type="entry name" value="Cyclase"/>
    <property type="match status" value="1"/>
</dbReference>
<dbReference type="InterPro" id="IPR037175">
    <property type="entry name" value="KFase_sf"/>
</dbReference>
<keyword evidence="3" id="KW-0272">Extracellular matrix</keyword>
<name>A0AAW1PFA8_9CHLO</name>
<organism evidence="4 5">
    <name type="scientific">Symbiochloris irregularis</name>
    <dbReference type="NCBI Taxonomy" id="706552"/>
    <lineage>
        <taxon>Eukaryota</taxon>
        <taxon>Viridiplantae</taxon>
        <taxon>Chlorophyta</taxon>
        <taxon>core chlorophytes</taxon>
        <taxon>Trebouxiophyceae</taxon>
        <taxon>Trebouxiales</taxon>
        <taxon>Trebouxiaceae</taxon>
        <taxon>Symbiochloris</taxon>
    </lineage>
</organism>
<evidence type="ECO:0000313" key="4">
    <source>
        <dbReference type="EMBL" id="KAK9807178.1"/>
    </source>
</evidence>
<comment type="caution">
    <text evidence="4">The sequence shown here is derived from an EMBL/GenBank/DDBJ whole genome shotgun (WGS) entry which is preliminary data.</text>
</comment>
<keyword evidence="3" id="KW-0964">Secreted</keyword>
<dbReference type="InterPro" id="IPR007325">
    <property type="entry name" value="KFase/CYL"/>
</dbReference>
<proteinExistence type="inferred from homology"/>
<keyword evidence="5" id="KW-1185">Reference proteome</keyword>
<protein>
    <recommendedName>
        <fullName evidence="6">Cyclase</fullName>
    </recommendedName>
</protein>
<dbReference type="Gene3D" id="3.50.30.50">
    <property type="entry name" value="Putative cyclase"/>
    <property type="match status" value="1"/>
</dbReference>
<accession>A0AAW1PFA8</accession>
<evidence type="ECO:0008006" key="6">
    <source>
        <dbReference type="Google" id="ProtNLM"/>
    </source>
</evidence>
<dbReference type="GO" id="GO:0019441">
    <property type="term" value="P:L-tryptophan catabolic process to kynurenine"/>
    <property type="evidence" value="ECO:0007669"/>
    <property type="project" value="InterPro"/>
</dbReference>
<sequence>MSKAKRTSRQITRIADISEICGVAALSKLELQDEARQTAPEQGCAALFLAYALLNAESYGLCPSSSQKRIIDISLPITAKTPSWDEPSGVGEFRKLVNTYEDEMPAAVSEINVGMHTATHVDAPSHFVKHYFDRGLGVEELDLAVLNGPALVVQTPEGTNITAAVLESLKVPKGVTRILFKTDNSARDLLHKTAFHTDYTSISADGSAWLVKHTDWKLIGIDYLSVSTYEDNVEGHQIMLGKEIIQVEGLVLKHVEPGQYDLHCLHINVPGADGALARCILMH</sequence>
<gene>
    <name evidence="4" type="ORF">WJX73_004362</name>
</gene>
<dbReference type="EMBL" id="JALJOQ010000033">
    <property type="protein sequence ID" value="KAK9807178.1"/>
    <property type="molecule type" value="Genomic_DNA"/>
</dbReference>
<evidence type="ECO:0000313" key="5">
    <source>
        <dbReference type="Proteomes" id="UP001465755"/>
    </source>
</evidence>
<reference evidence="4 5" key="1">
    <citation type="journal article" date="2024" name="Nat. Commun.">
        <title>Phylogenomics reveals the evolutionary origins of lichenization in chlorophyte algae.</title>
        <authorList>
            <person name="Puginier C."/>
            <person name="Libourel C."/>
            <person name="Otte J."/>
            <person name="Skaloud P."/>
            <person name="Haon M."/>
            <person name="Grisel S."/>
            <person name="Petersen M."/>
            <person name="Berrin J.G."/>
            <person name="Delaux P.M."/>
            <person name="Dal Grande F."/>
            <person name="Keller J."/>
        </authorList>
    </citation>
    <scope>NUCLEOTIDE SEQUENCE [LARGE SCALE GENOMIC DNA]</scope>
    <source>
        <strain evidence="4 5">SAG 2036</strain>
    </source>
</reference>
<comment type="similarity">
    <text evidence="2">Belongs to the Cyclase 1 superfamily.</text>
</comment>
<evidence type="ECO:0000256" key="2">
    <source>
        <dbReference type="ARBA" id="ARBA00007865"/>
    </source>
</evidence>
<dbReference type="PANTHER" id="PTHR31118">
    <property type="entry name" value="CYCLASE-LIKE PROTEIN 2"/>
    <property type="match status" value="1"/>
</dbReference>
<evidence type="ECO:0000256" key="3">
    <source>
        <dbReference type="ARBA" id="ARBA00022530"/>
    </source>
</evidence>
<dbReference type="Proteomes" id="UP001465755">
    <property type="component" value="Unassembled WGS sequence"/>
</dbReference>